<feature type="region of interest" description="Disordered" evidence="6">
    <location>
        <begin position="1"/>
        <end position="75"/>
    </location>
</feature>
<evidence type="ECO:0000256" key="5">
    <source>
        <dbReference type="ARBA" id="ARBA00023136"/>
    </source>
</evidence>
<feature type="transmembrane region" description="Helical" evidence="7">
    <location>
        <begin position="157"/>
        <end position="179"/>
    </location>
</feature>
<comment type="caution">
    <text evidence="8">The sequence shown here is derived from an EMBL/GenBank/DDBJ whole genome shotgun (WGS) entry which is preliminary data.</text>
</comment>
<evidence type="ECO:0000313" key="8">
    <source>
        <dbReference type="EMBL" id="KAF9965451.1"/>
    </source>
</evidence>
<dbReference type="NCBIfam" id="NF038013">
    <property type="entry name" value="AceTr_1"/>
    <property type="match status" value="1"/>
</dbReference>
<dbReference type="OrthoDB" id="3648309at2759"/>
<evidence type="ECO:0000256" key="3">
    <source>
        <dbReference type="ARBA" id="ARBA00022692"/>
    </source>
</evidence>
<dbReference type="PANTHER" id="PTHR31123:SF1">
    <property type="entry name" value="ACCUMULATION OF DYADS PROTEIN 2-RELATED"/>
    <property type="match status" value="1"/>
</dbReference>
<feature type="compositionally biased region" description="Low complexity" evidence="6">
    <location>
        <begin position="56"/>
        <end position="68"/>
    </location>
</feature>
<reference evidence="8" key="1">
    <citation type="journal article" date="2020" name="Fungal Divers.">
        <title>Resolving the Mortierellaceae phylogeny through synthesis of multi-gene phylogenetics and phylogenomics.</title>
        <authorList>
            <person name="Vandepol N."/>
            <person name="Liber J."/>
            <person name="Desiro A."/>
            <person name="Na H."/>
            <person name="Kennedy M."/>
            <person name="Barry K."/>
            <person name="Grigoriev I.V."/>
            <person name="Miller A.N."/>
            <person name="O'Donnell K."/>
            <person name="Stajich J.E."/>
            <person name="Bonito G."/>
        </authorList>
    </citation>
    <scope>NUCLEOTIDE SEQUENCE</scope>
    <source>
        <strain evidence="8">CK1249</strain>
    </source>
</reference>
<keyword evidence="4 7" id="KW-1133">Transmembrane helix</keyword>
<dbReference type="PANTHER" id="PTHR31123">
    <property type="entry name" value="ACCUMULATION OF DYADS PROTEIN 2-RELATED"/>
    <property type="match status" value="1"/>
</dbReference>
<dbReference type="Proteomes" id="UP000738359">
    <property type="component" value="Unassembled WGS sequence"/>
</dbReference>
<comment type="subcellular location">
    <subcellularLocation>
        <location evidence="1">Membrane</location>
        <topology evidence="1">Multi-pass membrane protein</topology>
    </subcellularLocation>
</comment>
<dbReference type="InterPro" id="IPR051633">
    <property type="entry name" value="AceTr"/>
</dbReference>
<protein>
    <submittedName>
        <fullName evidence="8">Uncharacterized protein</fullName>
    </submittedName>
</protein>
<feature type="transmembrane region" description="Helical" evidence="7">
    <location>
        <begin position="96"/>
        <end position="113"/>
    </location>
</feature>
<dbReference type="GO" id="GO:0005886">
    <property type="term" value="C:plasma membrane"/>
    <property type="evidence" value="ECO:0007669"/>
    <property type="project" value="TreeGrafter"/>
</dbReference>
<comment type="similarity">
    <text evidence="2">Belongs to the acetate uptake transporter (AceTr) (TC 2.A.96) family.</text>
</comment>
<dbReference type="InterPro" id="IPR000791">
    <property type="entry name" value="Gpr1/Fun34/SatP-like"/>
</dbReference>
<evidence type="ECO:0000313" key="9">
    <source>
        <dbReference type="Proteomes" id="UP000738359"/>
    </source>
</evidence>
<evidence type="ECO:0000256" key="7">
    <source>
        <dbReference type="SAM" id="Phobius"/>
    </source>
</evidence>
<feature type="compositionally biased region" description="Polar residues" evidence="6">
    <location>
        <begin position="1"/>
        <end position="14"/>
    </location>
</feature>
<proteinExistence type="inferred from homology"/>
<dbReference type="GO" id="GO:0015123">
    <property type="term" value="F:acetate transmembrane transporter activity"/>
    <property type="evidence" value="ECO:0007669"/>
    <property type="project" value="TreeGrafter"/>
</dbReference>
<sequence length="285" mass="30124">MSASQDTFKSSQSIEVDMPVMSPLTPPHSKHAYQKAQYYHQPPHQPRSEPRDSNFSAATLSSSPPTASVPKQPAATVQHSAAPIARLPPLGNPTPLGLSAFGLTAFCVGLYNLRAGGLTEDAPAGFLIATTLFYGGMGQLLAGIMEFINGNSFGGTVFVSYGLYWTSFATLLLPSFGITPGTAVSAFTPDFMIQFGFMSLGWSVFTFLLWTLTWRSNLATSTVANLALMGPGNAVQKAAGGLGVANGTLAWYCAMALLSGKRGEQANSYYELPLGKFPCSSEGKV</sequence>
<gene>
    <name evidence="8" type="ORF">BGZ70_004821</name>
</gene>
<feature type="transmembrane region" description="Helical" evidence="7">
    <location>
        <begin position="191"/>
        <end position="212"/>
    </location>
</feature>
<name>A0A9P6M3W9_MORAP</name>
<evidence type="ECO:0000256" key="4">
    <source>
        <dbReference type="ARBA" id="ARBA00022989"/>
    </source>
</evidence>
<keyword evidence="3 7" id="KW-0812">Transmembrane</keyword>
<keyword evidence="5 7" id="KW-0472">Membrane</keyword>
<accession>A0A9P6M3W9</accession>
<dbReference type="AlphaFoldDB" id="A0A9P6M3W9"/>
<organism evidence="8 9">
    <name type="scientific">Mortierella alpina</name>
    <name type="common">Oleaginous fungus</name>
    <name type="synonym">Mortierella renispora</name>
    <dbReference type="NCBI Taxonomy" id="64518"/>
    <lineage>
        <taxon>Eukaryota</taxon>
        <taxon>Fungi</taxon>
        <taxon>Fungi incertae sedis</taxon>
        <taxon>Mucoromycota</taxon>
        <taxon>Mortierellomycotina</taxon>
        <taxon>Mortierellomycetes</taxon>
        <taxon>Mortierellales</taxon>
        <taxon>Mortierellaceae</taxon>
        <taxon>Mortierella</taxon>
    </lineage>
</organism>
<feature type="transmembrane region" description="Helical" evidence="7">
    <location>
        <begin position="125"/>
        <end position="145"/>
    </location>
</feature>
<dbReference type="Pfam" id="PF01184">
    <property type="entry name" value="Gpr1_Fun34_YaaH"/>
    <property type="match status" value="1"/>
</dbReference>
<evidence type="ECO:0000256" key="2">
    <source>
        <dbReference type="ARBA" id="ARBA00005587"/>
    </source>
</evidence>
<evidence type="ECO:0000256" key="6">
    <source>
        <dbReference type="SAM" id="MobiDB-lite"/>
    </source>
</evidence>
<dbReference type="EMBL" id="JAAAHY010000253">
    <property type="protein sequence ID" value="KAF9965451.1"/>
    <property type="molecule type" value="Genomic_DNA"/>
</dbReference>
<keyword evidence="9" id="KW-1185">Reference proteome</keyword>
<evidence type="ECO:0000256" key="1">
    <source>
        <dbReference type="ARBA" id="ARBA00004141"/>
    </source>
</evidence>